<evidence type="ECO:0000259" key="4">
    <source>
        <dbReference type="PROSITE" id="PS50850"/>
    </source>
</evidence>
<feature type="domain" description="Major facilitator superfamily (MFS) profile" evidence="4">
    <location>
        <begin position="69"/>
        <end position="450"/>
    </location>
</feature>
<dbReference type="GO" id="GO:0022857">
    <property type="term" value="F:transmembrane transporter activity"/>
    <property type="evidence" value="ECO:0007669"/>
    <property type="project" value="InterPro"/>
</dbReference>
<dbReference type="GO" id="GO:0016020">
    <property type="term" value="C:membrane"/>
    <property type="evidence" value="ECO:0007669"/>
    <property type="project" value="UniProtKB-SubCell"/>
</dbReference>
<dbReference type="PROSITE" id="PS50850">
    <property type="entry name" value="MFS"/>
    <property type="match status" value="1"/>
</dbReference>
<feature type="transmembrane region" description="Helical" evidence="3">
    <location>
        <begin position="401"/>
        <end position="421"/>
    </location>
</feature>
<proteinExistence type="inferred from homology"/>
<feature type="transmembrane region" description="Helical" evidence="3">
    <location>
        <begin position="274"/>
        <end position="296"/>
    </location>
</feature>
<accession>A0AAV9MZ08</accession>
<feature type="transmembrane region" description="Helical" evidence="3">
    <location>
        <begin position="69"/>
        <end position="94"/>
    </location>
</feature>
<feature type="transmembrane region" description="Helical" evidence="3">
    <location>
        <begin position="363"/>
        <end position="380"/>
    </location>
</feature>
<comment type="caution">
    <text evidence="5">The sequence shown here is derived from an EMBL/GenBank/DDBJ whole genome shotgun (WGS) entry which is preliminary data.</text>
</comment>
<dbReference type="RefSeq" id="XP_064701436.1">
    <property type="nucleotide sequence ID" value="XM_064852461.1"/>
</dbReference>
<dbReference type="PANTHER" id="PTHR11360:SF234">
    <property type="entry name" value="MFS-TYPE TRANSPORTER DBAD-RELATED"/>
    <property type="match status" value="1"/>
</dbReference>
<keyword evidence="3" id="KW-0472">Membrane</keyword>
<dbReference type="InterPro" id="IPR011701">
    <property type="entry name" value="MFS"/>
</dbReference>
<evidence type="ECO:0000313" key="5">
    <source>
        <dbReference type="EMBL" id="KAK5045825.1"/>
    </source>
</evidence>
<sequence>MTVPRDITLANIRSHQGDPYVPCSCTLHDTYGPQEDHLAQTLSEDDVSKELEREKTIAEQPPIPNGGMLAWLQVLGSFFLFFNSWGITNAFGAFQTYYNSPGGLLPTVSNSNLSWIGSLQAFLMLVVGIITGPLYDAGYFRHLLYFGSFLVVFGMMMTSLAGNYWEVLLAQAVTIGVGSGCLFIPSVAIMPQYFTTRKVIATGIAASGSAIAGVIYPIVFYRLQPQIGFPWTTRVLGFMMLATLSIPIAVMRVRVKAIGKRSIFDKAALKEPPYVLFTISTFFLFAGTYIPFFYMPGYGLSIGMDPDLSFYTIAMLNAASTFGRLLPSYIADRAGPLNVITPFTIITAIIAFTWTAAHNLGGVIAISLLYGLFSGALVSLPPSTIVHLSPKLGAVGTRMGMTFFISGLGLLAGNPIAGAILGSDNTGFLGVQLLCACCVLASGILMVGSRVFKAGVHIGVRV</sequence>
<feature type="transmembrane region" description="Helical" evidence="3">
    <location>
        <begin position="308"/>
        <end position="327"/>
    </location>
</feature>
<dbReference type="InterPro" id="IPR036259">
    <property type="entry name" value="MFS_trans_sf"/>
</dbReference>
<reference evidence="5 6" key="1">
    <citation type="submission" date="2023-08" db="EMBL/GenBank/DDBJ databases">
        <title>Black Yeasts Isolated from many extreme environments.</title>
        <authorList>
            <person name="Coleine C."/>
            <person name="Stajich J.E."/>
            <person name="Selbmann L."/>
        </authorList>
    </citation>
    <scope>NUCLEOTIDE SEQUENCE [LARGE SCALE GENOMIC DNA]</scope>
    <source>
        <strain evidence="5 6">CCFEE 5792</strain>
    </source>
</reference>
<evidence type="ECO:0000256" key="3">
    <source>
        <dbReference type="SAM" id="Phobius"/>
    </source>
</evidence>
<feature type="transmembrane region" description="Helical" evidence="3">
    <location>
        <begin position="168"/>
        <end position="187"/>
    </location>
</feature>
<dbReference type="PANTHER" id="PTHR11360">
    <property type="entry name" value="MONOCARBOXYLATE TRANSPORTER"/>
    <property type="match status" value="1"/>
</dbReference>
<dbReference type="AlphaFoldDB" id="A0AAV9MZ08"/>
<evidence type="ECO:0000256" key="2">
    <source>
        <dbReference type="ARBA" id="ARBA00006727"/>
    </source>
</evidence>
<dbReference type="Proteomes" id="UP001358417">
    <property type="component" value="Unassembled WGS sequence"/>
</dbReference>
<evidence type="ECO:0000313" key="6">
    <source>
        <dbReference type="Proteomes" id="UP001358417"/>
    </source>
</evidence>
<gene>
    <name evidence="5" type="ORF">LTR84_008918</name>
</gene>
<comment type="similarity">
    <text evidence="2">Belongs to the major facilitator superfamily. Monocarboxylate porter (TC 2.A.1.13) family.</text>
</comment>
<dbReference type="InterPro" id="IPR020846">
    <property type="entry name" value="MFS_dom"/>
</dbReference>
<dbReference type="Gene3D" id="1.20.1250.20">
    <property type="entry name" value="MFS general substrate transporter like domains"/>
    <property type="match status" value="1"/>
</dbReference>
<keyword evidence="3" id="KW-1133">Transmembrane helix</keyword>
<feature type="transmembrane region" description="Helical" evidence="3">
    <location>
        <begin position="199"/>
        <end position="219"/>
    </location>
</feature>
<protein>
    <recommendedName>
        <fullName evidence="4">Major facilitator superfamily (MFS) profile domain-containing protein</fullName>
    </recommendedName>
</protein>
<keyword evidence="3" id="KW-0812">Transmembrane</keyword>
<feature type="transmembrane region" description="Helical" evidence="3">
    <location>
        <begin position="339"/>
        <end position="357"/>
    </location>
</feature>
<dbReference type="EMBL" id="JAVRRD010000034">
    <property type="protein sequence ID" value="KAK5045825.1"/>
    <property type="molecule type" value="Genomic_DNA"/>
</dbReference>
<feature type="transmembrane region" description="Helical" evidence="3">
    <location>
        <begin position="114"/>
        <end position="135"/>
    </location>
</feature>
<feature type="transmembrane region" description="Helical" evidence="3">
    <location>
        <begin position="427"/>
        <end position="447"/>
    </location>
</feature>
<comment type="subcellular location">
    <subcellularLocation>
        <location evidence="1">Membrane</location>
        <topology evidence="1">Multi-pass membrane protein</topology>
    </subcellularLocation>
</comment>
<organism evidence="5 6">
    <name type="scientific">Exophiala bonariae</name>
    <dbReference type="NCBI Taxonomy" id="1690606"/>
    <lineage>
        <taxon>Eukaryota</taxon>
        <taxon>Fungi</taxon>
        <taxon>Dikarya</taxon>
        <taxon>Ascomycota</taxon>
        <taxon>Pezizomycotina</taxon>
        <taxon>Eurotiomycetes</taxon>
        <taxon>Chaetothyriomycetidae</taxon>
        <taxon>Chaetothyriales</taxon>
        <taxon>Herpotrichiellaceae</taxon>
        <taxon>Exophiala</taxon>
    </lineage>
</organism>
<dbReference type="GeneID" id="89977080"/>
<feature type="transmembrane region" description="Helical" evidence="3">
    <location>
        <begin position="142"/>
        <end position="162"/>
    </location>
</feature>
<name>A0AAV9MZ08_9EURO</name>
<keyword evidence="6" id="KW-1185">Reference proteome</keyword>
<dbReference type="InterPro" id="IPR050327">
    <property type="entry name" value="Proton-linked_MCT"/>
</dbReference>
<feature type="transmembrane region" description="Helical" evidence="3">
    <location>
        <begin position="231"/>
        <end position="253"/>
    </location>
</feature>
<dbReference type="Pfam" id="PF07690">
    <property type="entry name" value="MFS_1"/>
    <property type="match status" value="1"/>
</dbReference>
<evidence type="ECO:0000256" key="1">
    <source>
        <dbReference type="ARBA" id="ARBA00004141"/>
    </source>
</evidence>
<dbReference type="SUPFAM" id="SSF103473">
    <property type="entry name" value="MFS general substrate transporter"/>
    <property type="match status" value="1"/>
</dbReference>